<dbReference type="Pfam" id="PF00567">
    <property type="entry name" value="TUDOR"/>
    <property type="match status" value="1"/>
</dbReference>
<dbReference type="GO" id="GO:0008270">
    <property type="term" value="F:zinc ion binding"/>
    <property type="evidence" value="ECO:0007669"/>
    <property type="project" value="UniProtKB-UniRule"/>
</dbReference>
<protein>
    <recommendedName>
        <fullName evidence="13">TDRD1</fullName>
    </recommendedName>
</protein>
<dbReference type="InterPro" id="IPR007529">
    <property type="entry name" value="Znf_HIT"/>
</dbReference>
<dbReference type="PANTHER" id="PTHR16442:SF1">
    <property type="entry name" value="RING FINGER PROTEIN 17"/>
    <property type="match status" value="1"/>
</dbReference>
<feature type="region of interest" description="Disordered" evidence="6">
    <location>
        <begin position="561"/>
        <end position="637"/>
    </location>
</feature>
<dbReference type="InterPro" id="IPR002893">
    <property type="entry name" value="Znf_MYND"/>
</dbReference>
<feature type="compositionally biased region" description="Polar residues" evidence="6">
    <location>
        <begin position="171"/>
        <end position="190"/>
    </location>
</feature>
<evidence type="ECO:0000313" key="11">
    <source>
        <dbReference type="EMBL" id="KAF6028988.1"/>
    </source>
</evidence>
<dbReference type="CDD" id="cd00590">
    <property type="entry name" value="RRM_SF"/>
    <property type="match status" value="1"/>
</dbReference>
<keyword evidence="1" id="KW-0479">Metal-binding</keyword>
<dbReference type="InterPro" id="IPR035437">
    <property type="entry name" value="SNase_OB-fold_sf"/>
</dbReference>
<dbReference type="PROSITE" id="PS50102">
    <property type="entry name" value="RRM"/>
    <property type="match status" value="1"/>
</dbReference>
<dbReference type="Pfam" id="PF00076">
    <property type="entry name" value="RRM_1"/>
    <property type="match status" value="1"/>
</dbReference>
<name>A0A7J7JUD0_BUGNE</name>
<dbReference type="CDD" id="cd23024">
    <property type="entry name" value="zf-HIT_ZNHIT2-3"/>
    <property type="match status" value="1"/>
</dbReference>
<evidence type="ECO:0000256" key="1">
    <source>
        <dbReference type="ARBA" id="ARBA00022723"/>
    </source>
</evidence>
<accession>A0A7J7JUD0</accession>
<sequence length="802" mass="88748">MAKTAEVEDLSCWDPMVEDYENKAFNSYHKGPGKNMPEDPIVRKSFTNLFVRGIPANLNVKGVRNLFGEYGQVLSCVIRFTPNYSTNIAFVTMATVDQCNECIRYLNGRQFGADRIGVEFAKSQDDKERDRKERAAQDRLITSFGSGRTVTTLNDDAKALGSHRNLKIQVDNSSQQAGANGHDLNTSYKASHSDRMSSNADYKECEQCGKPDSKYKCVGCHVLYCSQDCQNRAWTSHKQVCGQTREGSLSSSSSQAATASSDSELSLTKLELPLHIPLMAIQCSLYGLTPYKRTSWTDFSVQICTQLGLTVGQQYSITCVESFKGNQVFLKLPDGRDLGDCLIDATGASVNPKSKYCVWDSLHRYVHPGDSLFLKVEESSIEGVEDFYAQIGNQDLHKYLESFQVIESQLNTYAQENPIDPSNKLDIDDFVLAEYNGSWSRGKIYGMENNQAVVGFIDYGNLETKPVAELMPLPRQFSHFPAVAVCIHLEGITNHPDMVMEESAAQFLKDVFRQSVKAVVKDLSKCELSVDVVLEDGRRLADLLVSSGLAQRCTRPLTGSLVYSTPKSSATDSVSSPLTHGQKPDDSAHSLSTPSSGASHNHSNIKSISPARNLSTSKKREGSLSSSSSQAATASSDSELSLTKRSLPFDRPVKVTLVEFQSPAKFFVQLTDNRDTHLVRTSLNQAIQCSLYGLTPYKRTSWTDFSVQICTQLGLTVGQQYSITCVESFKENQVFLKLPDGRDLGDCLIEARGASVDPQSMFDNFYAQIGNQDLHKYLESFQVIESQLNTYAQENPIDPPTS</sequence>
<evidence type="ECO:0000256" key="6">
    <source>
        <dbReference type="SAM" id="MobiDB-lite"/>
    </source>
</evidence>
<dbReference type="InterPro" id="IPR012677">
    <property type="entry name" value="Nucleotide-bd_a/b_plait_sf"/>
</dbReference>
<feature type="compositionally biased region" description="Low complexity" evidence="6">
    <location>
        <begin position="623"/>
        <end position="637"/>
    </location>
</feature>
<dbReference type="EMBL" id="VXIV02001871">
    <property type="protein sequence ID" value="KAF6028988.1"/>
    <property type="molecule type" value="Genomic_DNA"/>
</dbReference>
<dbReference type="Proteomes" id="UP000593567">
    <property type="component" value="Unassembled WGS sequence"/>
</dbReference>
<dbReference type="SUPFAM" id="SSF144232">
    <property type="entry name" value="HIT/MYND zinc finger-like"/>
    <property type="match status" value="1"/>
</dbReference>
<dbReference type="Pfam" id="PF01753">
    <property type="entry name" value="zf-MYND"/>
    <property type="match status" value="1"/>
</dbReference>
<dbReference type="GO" id="GO:0003723">
    <property type="term" value="F:RNA binding"/>
    <property type="evidence" value="ECO:0007669"/>
    <property type="project" value="UniProtKB-UniRule"/>
</dbReference>
<gene>
    <name evidence="11" type="ORF">EB796_012704</name>
</gene>
<dbReference type="Gene3D" id="6.10.140.2220">
    <property type="match status" value="1"/>
</dbReference>
<keyword evidence="12" id="KW-1185">Reference proteome</keyword>
<evidence type="ECO:0000259" key="7">
    <source>
        <dbReference type="PROSITE" id="PS50102"/>
    </source>
</evidence>
<feature type="domain" description="Tudor" evidence="8">
    <location>
        <begin position="422"/>
        <end position="480"/>
    </location>
</feature>
<evidence type="ECO:0000259" key="9">
    <source>
        <dbReference type="PROSITE" id="PS50865"/>
    </source>
</evidence>
<feature type="domain" description="HIT-type" evidence="10">
    <location>
        <begin position="205"/>
        <end position="241"/>
    </location>
</feature>
<dbReference type="PANTHER" id="PTHR16442">
    <property type="entry name" value="RING FINGER PROTEIN 17"/>
    <property type="match status" value="1"/>
</dbReference>
<keyword evidence="3" id="KW-0862">Zinc</keyword>
<proteinExistence type="predicted"/>
<dbReference type="SUPFAM" id="SSF63748">
    <property type="entry name" value="Tudor/PWWP/MBT"/>
    <property type="match status" value="1"/>
</dbReference>
<dbReference type="InterPro" id="IPR035979">
    <property type="entry name" value="RBD_domain_sf"/>
</dbReference>
<dbReference type="SUPFAM" id="SSF54928">
    <property type="entry name" value="RNA-binding domain, RBD"/>
    <property type="match status" value="1"/>
</dbReference>
<dbReference type="PROSITE" id="PS50865">
    <property type="entry name" value="ZF_MYND_2"/>
    <property type="match status" value="1"/>
</dbReference>
<reference evidence="11" key="1">
    <citation type="submission" date="2020-06" db="EMBL/GenBank/DDBJ databases">
        <title>Draft genome of Bugula neritina, a colonial animal packing powerful symbionts and potential medicines.</title>
        <authorList>
            <person name="Rayko M."/>
        </authorList>
    </citation>
    <scope>NUCLEOTIDE SEQUENCE [LARGE SCALE GENOMIC DNA]</scope>
    <source>
        <strain evidence="11">Kwan_BN1</strain>
    </source>
</reference>
<organism evidence="11 12">
    <name type="scientific">Bugula neritina</name>
    <name type="common">Brown bryozoan</name>
    <name type="synonym">Sertularia neritina</name>
    <dbReference type="NCBI Taxonomy" id="10212"/>
    <lineage>
        <taxon>Eukaryota</taxon>
        <taxon>Metazoa</taxon>
        <taxon>Spiralia</taxon>
        <taxon>Lophotrochozoa</taxon>
        <taxon>Bryozoa</taxon>
        <taxon>Gymnolaemata</taxon>
        <taxon>Cheilostomatida</taxon>
        <taxon>Flustrina</taxon>
        <taxon>Buguloidea</taxon>
        <taxon>Bugulidae</taxon>
        <taxon>Bugula</taxon>
    </lineage>
</organism>
<feature type="domain" description="RRM" evidence="7">
    <location>
        <begin position="47"/>
        <end position="123"/>
    </location>
</feature>
<dbReference type="InterPro" id="IPR002999">
    <property type="entry name" value="Tudor"/>
</dbReference>
<evidence type="ECO:0000256" key="4">
    <source>
        <dbReference type="PROSITE-ProRule" id="PRU00134"/>
    </source>
</evidence>
<comment type="caution">
    <text evidence="11">The sequence shown here is derived from an EMBL/GenBank/DDBJ whole genome shotgun (WGS) entry which is preliminary data.</text>
</comment>
<evidence type="ECO:0000256" key="3">
    <source>
        <dbReference type="ARBA" id="ARBA00022833"/>
    </source>
</evidence>
<dbReference type="PROSITE" id="PS50304">
    <property type="entry name" value="TUDOR"/>
    <property type="match status" value="1"/>
</dbReference>
<evidence type="ECO:0000256" key="5">
    <source>
        <dbReference type="PROSITE-ProRule" id="PRU00176"/>
    </source>
</evidence>
<dbReference type="Gene3D" id="3.30.70.330">
    <property type="match status" value="1"/>
</dbReference>
<dbReference type="SMART" id="SM00360">
    <property type="entry name" value="RRM"/>
    <property type="match status" value="1"/>
</dbReference>
<dbReference type="InterPro" id="IPR000504">
    <property type="entry name" value="RRM_dom"/>
</dbReference>
<evidence type="ECO:0008006" key="13">
    <source>
        <dbReference type="Google" id="ProtNLM"/>
    </source>
</evidence>
<dbReference type="OrthoDB" id="9995375at2759"/>
<evidence type="ECO:0000256" key="2">
    <source>
        <dbReference type="ARBA" id="ARBA00022771"/>
    </source>
</evidence>
<keyword evidence="5" id="KW-0694">RNA-binding</keyword>
<dbReference type="AlphaFoldDB" id="A0A7J7JUD0"/>
<feature type="domain" description="MYND-type" evidence="9">
    <location>
        <begin position="205"/>
        <end position="241"/>
    </location>
</feature>
<evidence type="ECO:0000259" key="8">
    <source>
        <dbReference type="PROSITE" id="PS50304"/>
    </source>
</evidence>
<evidence type="ECO:0000313" key="12">
    <source>
        <dbReference type="Proteomes" id="UP000593567"/>
    </source>
</evidence>
<dbReference type="Gene3D" id="2.40.50.90">
    <property type="match status" value="1"/>
</dbReference>
<feature type="region of interest" description="Disordered" evidence="6">
    <location>
        <begin position="171"/>
        <end position="192"/>
    </location>
</feature>
<dbReference type="PROSITE" id="PS51083">
    <property type="entry name" value="ZF_HIT"/>
    <property type="match status" value="1"/>
</dbReference>
<keyword evidence="2 4" id="KW-0863">Zinc-finger</keyword>
<dbReference type="Gene3D" id="2.30.30.140">
    <property type="match status" value="1"/>
</dbReference>
<feature type="compositionally biased region" description="Polar residues" evidence="6">
    <location>
        <begin position="561"/>
        <end position="579"/>
    </location>
</feature>
<feature type="compositionally biased region" description="Polar residues" evidence="6">
    <location>
        <begin position="589"/>
        <end position="616"/>
    </location>
</feature>
<evidence type="ECO:0000259" key="10">
    <source>
        <dbReference type="PROSITE" id="PS51083"/>
    </source>
</evidence>